<keyword evidence="13" id="KW-1185">Reference proteome</keyword>
<dbReference type="InterPro" id="IPR029035">
    <property type="entry name" value="DHS-like_NAD/FAD-binding_dom"/>
</dbReference>
<sequence>MELLLQSCDLATAFLLIYGLRRMSSPATASSGIALAGIGMLIVTLASFLYAFGVKGEARPHLPVNLLLAGIALFVGTGWAWWRGGRVPLTAMPQMVALYNGMGGAAAAAISAIELLVHPDVGNVRLGIAIAGGFIGSFSFSGSLIAWAKLEGKLPKPWRPRFLQIGNGLVLLVAVASATAMPALLPNSQLLTLFFVFSLAFGALITLPIGGADMPVVISLCNACTGMAVGFEGFVLNHPALMIAGTVVGAAGSLLTLLMARAMNRSLGNILFSNFGETGREETQVTGQLKPISAEDAATTMCYARKVILVPGYGLAAAHAQQKLYELAKRLQEEGADVKFAIHPVAGRMPGHMDVLLAEAGVPYEMIVGLDEINGEFPTTDVALVVGANDIVNPAARTDKGSPIYGMPILDVDKAQQVYVIKRGQGKGYAGIENALFTADNCRMVYGDAQEVLGQMLQSIKELVGQR</sequence>
<dbReference type="GO" id="GO:0008750">
    <property type="term" value="F:proton-translocating NAD(P)+ transhydrogenase activity"/>
    <property type="evidence" value="ECO:0007669"/>
    <property type="project" value="UniProtKB-EC"/>
</dbReference>
<keyword evidence="4" id="KW-0521">NADP</keyword>
<accession>A0A5E6M9A3</accession>
<evidence type="ECO:0000313" key="12">
    <source>
        <dbReference type="EMBL" id="VVM05788.1"/>
    </source>
</evidence>
<evidence type="ECO:0000256" key="6">
    <source>
        <dbReference type="ARBA" id="ARBA00022989"/>
    </source>
</evidence>
<keyword evidence="12" id="KW-0560">Oxidoreductase</keyword>
<dbReference type="GO" id="GO:0016491">
    <property type="term" value="F:oxidoreductase activity"/>
    <property type="evidence" value="ECO:0007669"/>
    <property type="project" value="UniProtKB-KW"/>
</dbReference>
<dbReference type="EC" id="7.1.1.1" evidence="2"/>
<feature type="transmembrane region" description="Helical" evidence="10">
    <location>
        <begin position="64"/>
        <end position="84"/>
    </location>
</feature>
<dbReference type="SUPFAM" id="SSF52467">
    <property type="entry name" value="DHS-like NAD/FAD-binding domain"/>
    <property type="match status" value="1"/>
</dbReference>
<keyword evidence="8 10" id="KW-0472">Membrane</keyword>
<evidence type="ECO:0000256" key="3">
    <source>
        <dbReference type="ARBA" id="ARBA00022692"/>
    </source>
</evidence>
<gene>
    <name evidence="12" type="primary">pntB</name>
    <name evidence="12" type="ORF">MAMT_00788</name>
</gene>
<evidence type="ECO:0000256" key="10">
    <source>
        <dbReference type="SAM" id="Phobius"/>
    </source>
</evidence>
<dbReference type="Pfam" id="PF02233">
    <property type="entry name" value="PNTB"/>
    <property type="match status" value="1"/>
</dbReference>
<name>A0A5E6M9A3_9BACT</name>
<dbReference type="RefSeq" id="WP_142659707.1">
    <property type="nucleotide sequence ID" value="NZ_CABFVA020000030.1"/>
</dbReference>
<comment type="subcellular location">
    <subcellularLocation>
        <location evidence="1">Membrane</location>
        <topology evidence="1">Multi-pass membrane protein</topology>
    </subcellularLocation>
</comment>
<dbReference type="AlphaFoldDB" id="A0A5E6M9A3"/>
<protein>
    <recommendedName>
        <fullName evidence="2">proton-translocating NAD(P)(+) transhydrogenase</fullName>
        <ecNumber evidence="2">7.1.1.1</ecNumber>
    </recommendedName>
</protein>
<dbReference type="GO" id="GO:0016020">
    <property type="term" value="C:membrane"/>
    <property type="evidence" value="ECO:0007669"/>
    <property type="project" value="UniProtKB-SubCell"/>
</dbReference>
<dbReference type="InterPro" id="IPR034300">
    <property type="entry name" value="PNTB-like"/>
</dbReference>
<feature type="domain" description="NADP transhydrogenase beta-like" evidence="11">
    <location>
        <begin position="8"/>
        <end position="458"/>
    </location>
</feature>
<feature type="transmembrane region" description="Helical" evidence="10">
    <location>
        <begin position="128"/>
        <end position="150"/>
    </location>
</feature>
<feature type="transmembrane region" description="Helical" evidence="10">
    <location>
        <begin position="31"/>
        <end position="52"/>
    </location>
</feature>
<dbReference type="EMBL" id="CABFVA020000030">
    <property type="protein sequence ID" value="VVM05788.1"/>
    <property type="molecule type" value="Genomic_DNA"/>
</dbReference>
<keyword evidence="7" id="KW-0520">NAD</keyword>
<evidence type="ECO:0000256" key="2">
    <source>
        <dbReference type="ARBA" id="ARBA00012943"/>
    </source>
</evidence>
<evidence type="ECO:0000256" key="8">
    <source>
        <dbReference type="ARBA" id="ARBA00023136"/>
    </source>
</evidence>
<evidence type="ECO:0000256" key="9">
    <source>
        <dbReference type="ARBA" id="ARBA00048202"/>
    </source>
</evidence>
<keyword evidence="3 10" id="KW-0812">Transmembrane</keyword>
<evidence type="ECO:0000256" key="7">
    <source>
        <dbReference type="ARBA" id="ARBA00023027"/>
    </source>
</evidence>
<evidence type="ECO:0000256" key="5">
    <source>
        <dbReference type="ARBA" id="ARBA00022967"/>
    </source>
</evidence>
<dbReference type="Proteomes" id="UP000334923">
    <property type="component" value="Unassembled WGS sequence"/>
</dbReference>
<dbReference type="Gene3D" id="3.40.50.1220">
    <property type="entry name" value="TPP-binding domain"/>
    <property type="match status" value="1"/>
</dbReference>
<comment type="catalytic activity">
    <reaction evidence="9">
        <text>NAD(+) + NADPH + H(+)(in) = NADH + NADP(+) + H(+)(out)</text>
        <dbReference type="Rhea" id="RHEA:47992"/>
        <dbReference type="ChEBI" id="CHEBI:15378"/>
        <dbReference type="ChEBI" id="CHEBI:57540"/>
        <dbReference type="ChEBI" id="CHEBI:57783"/>
        <dbReference type="ChEBI" id="CHEBI:57945"/>
        <dbReference type="ChEBI" id="CHEBI:58349"/>
        <dbReference type="EC" id="7.1.1.1"/>
    </reaction>
</comment>
<keyword evidence="5" id="KW-1278">Translocase</keyword>
<dbReference type="PANTHER" id="PTHR44758:SF1">
    <property type="entry name" value="NAD(P) TRANSHYDROGENASE SUBUNIT BETA"/>
    <property type="match status" value="1"/>
</dbReference>
<keyword evidence="6 10" id="KW-1133">Transmembrane helix</keyword>
<dbReference type="OrthoDB" id="9763786at2"/>
<feature type="transmembrane region" description="Helical" evidence="10">
    <location>
        <begin position="96"/>
        <end position="116"/>
    </location>
</feature>
<organism evidence="12 13">
    <name type="scientific">Methylacidimicrobium tartarophylax</name>
    <dbReference type="NCBI Taxonomy" id="1041768"/>
    <lineage>
        <taxon>Bacteria</taxon>
        <taxon>Pseudomonadati</taxon>
        <taxon>Verrucomicrobiota</taxon>
        <taxon>Methylacidimicrobium</taxon>
    </lineage>
</organism>
<evidence type="ECO:0000256" key="1">
    <source>
        <dbReference type="ARBA" id="ARBA00004141"/>
    </source>
</evidence>
<evidence type="ECO:0000256" key="4">
    <source>
        <dbReference type="ARBA" id="ARBA00022857"/>
    </source>
</evidence>
<feature type="transmembrane region" description="Helical" evidence="10">
    <location>
        <begin position="241"/>
        <end position="260"/>
    </location>
</feature>
<dbReference type="PANTHER" id="PTHR44758">
    <property type="entry name" value="NAD(P) TRANSHYDROGENASE SUBUNIT BETA"/>
    <property type="match status" value="1"/>
</dbReference>
<reference evidence="12 13" key="1">
    <citation type="submission" date="2019-09" db="EMBL/GenBank/DDBJ databases">
        <authorList>
            <person name="Cremers G."/>
        </authorList>
    </citation>
    <scope>NUCLEOTIDE SEQUENCE [LARGE SCALE GENOMIC DNA]</scope>
    <source>
        <strain evidence="12">4A</strain>
    </source>
</reference>
<feature type="transmembrane region" description="Helical" evidence="10">
    <location>
        <begin position="190"/>
        <end position="209"/>
    </location>
</feature>
<feature type="transmembrane region" description="Helical" evidence="10">
    <location>
        <begin position="162"/>
        <end position="184"/>
    </location>
</feature>
<proteinExistence type="predicted"/>
<evidence type="ECO:0000259" key="11">
    <source>
        <dbReference type="Pfam" id="PF02233"/>
    </source>
</evidence>
<evidence type="ECO:0000313" key="13">
    <source>
        <dbReference type="Proteomes" id="UP000334923"/>
    </source>
</evidence>